<comment type="caution">
    <text evidence="2">The sequence shown here is derived from an EMBL/GenBank/DDBJ whole genome shotgun (WGS) entry which is preliminary data.</text>
</comment>
<dbReference type="InterPro" id="IPR039133">
    <property type="entry name" value="RNF25"/>
</dbReference>
<reference evidence="2 3" key="1">
    <citation type="submission" date="2024-09" db="EMBL/GenBank/DDBJ databases">
        <title>Chromosome-scale assembly of Riccia sorocarpa.</title>
        <authorList>
            <person name="Paukszto L."/>
        </authorList>
    </citation>
    <scope>NUCLEOTIDE SEQUENCE [LARGE SCALE GENOMIC DNA]</scope>
    <source>
        <strain evidence="2">LP-2024</strain>
        <tissue evidence="2">Aerial parts of the thallus</tissue>
    </source>
</reference>
<evidence type="ECO:0000313" key="3">
    <source>
        <dbReference type="Proteomes" id="UP001633002"/>
    </source>
</evidence>
<name>A0ABD3HA09_9MARC</name>
<protein>
    <recommendedName>
        <fullName evidence="1">RWD domain-containing protein</fullName>
    </recommendedName>
</protein>
<accession>A0ABD3HA09</accession>
<dbReference type="AlphaFoldDB" id="A0ABD3HA09"/>
<dbReference type="SUPFAM" id="SSF54495">
    <property type="entry name" value="UBC-like"/>
    <property type="match status" value="1"/>
</dbReference>
<dbReference type="InterPro" id="IPR016135">
    <property type="entry name" value="UBQ-conjugating_enzyme/RWD"/>
</dbReference>
<dbReference type="Gene3D" id="3.10.110.10">
    <property type="entry name" value="Ubiquitin Conjugating Enzyme"/>
    <property type="match status" value="1"/>
</dbReference>
<organism evidence="2 3">
    <name type="scientific">Riccia sorocarpa</name>
    <dbReference type="NCBI Taxonomy" id="122646"/>
    <lineage>
        <taxon>Eukaryota</taxon>
        <taxon>Viridiplantae</taxon>
        <taxon>Streptophyta</taxon>
        <taxon>Embryophyta</taxon>
        <taxon>Marchantiophyta</taxon>
        <taxon>Marchantiopsida</taxon>
        <taxon>Marchantiidae</taxon>
        <taxon>Marchantiales</taxon>
        <taxon>Ricciaceae</taxon>
        <taxon>Riccia</taxon>
    </lineage>
</organism>
<feature type="domain" description="RWD" evidence="1">
    <location>
        <begin position="1"/>
        <end position="92"/>
    </location>
</feature>
<dbReference type="PANTHER" id="PTHR13198:SF4">
    <property type="entry name" value="E3 UBIQUITIN-PROTEIN LIGASE RNF25"/>
    <property type="match status" value="1"/>
</dbReference>
<proteinExistence type="predicted"/>
<evidence type="ECO:0000259" key="1">
    <source>
        <dbReference type="PROSITE" id="PS50908"/>
    </source>
</evidence>
<dbReference type="Proteomes" id="UP001633002">
    <property type="component" value="Unassembled WGS sequence"/>
</dbReference>
<dbReference type="CDD" id="cd23818">
    <property type="entry name" value="RWD_RNF25"/>
    <property type="match status" value="1"/>
</dbReference>
<sequence length="170" mass="19175">MDPTAPFCLSILLKPRTADVLSIQFVEAKLIIKASDEYPSEPPKLDLKDARGLDDSRHATLLVTLEAQAKEMSGEPMLWLSARSPLQGTAQYRYQSLFSIFHPAGRNRPADGMEVQRKRFWHISLKIRGLGKFHLGFWEVLGLGTRNSIKTIKEMGKHARQHVSHVTDQG</sequence>
<dbReference type="InterPro" id="IPR006575">
    <property type="entry name" value="RWD_dom"/>
</dbReference>
<evidence type="ECO:0000313" key="2">
    <source>
        <dbReference type="EMBL" id="KAL3688258.1"/>
    </source>
</evidence>
<dbReference type="PROSITE" id="PS50908">
    <property type="entry name" value="RWD"/>
    <property type="match status" value="1"/>
</dbReference>
<keyword evidence="3" id="KW-1185">Reference proteome</keyword>
<dbReference type="PANTHER" id="PTHR13198">
    <property type="entry name" value="RING FINGER PROTEIN 25"/>
    <property type="match status" value="1"/>
</dbReference>
<dbReference type="Pfam" id="PF05773">
    <property type="entry name" value="RWD"/>
    <property type="match status" value="1"/>
</dbReference>
<dbReference type="EMBL" id="JBJQOH010000004">
    <property type="protein sequence ID" value="KAL3688258.1"/>
    <property type="molecule type" value="Genomic_DNA"/>
</dbReference>
<gene>
    <name evidence="2" type="ORF">R1sor_014567</name>
</gene>